<keyword evidence="2" id="KW-1185">Reference proteome</keyword>
<evidence type="ECO:0008006" key="3">
    <source>
        <dbReference type="Google" id="ProtNLM"/>
    </source>
</evidence>
<name>A0A239IRK7_9PSED</name>
<evidence type="ECO:0000313" key="2">
    <source>
        <dbReference type="Proteomes" id="UP000242915"/>
    </source>
</evidence>
<reference evidence="2" key="1">
    <citation type="submission" date="2017-06" db="EMBL/GenBank/DDBJ databases">
        <authorList>
            <person name="Varghese N."/>
            <person name="Submissions S."/>
        </authorList>
    </citation>
    <scope>NUCLEOTIDE SEQUENCE [LARGE SCALE GENOMIC DNA]</scope>
    <source>
        <strain evidence="2">CIP 108523</strain>
    </source>
</reference>
<dbReference type="Gene3D" id="3.60.21.10">
    <property type="match status" value="1"/>
</dbReference>
<organism evidence="1 2">
    <name type="scientific">Pseudomonas segetis</name>
    <dbReference type="NCBI Taxonomy" id="298908"/>
    <lineage>
        <taxon>Bacteria</taxon>
        <taxon>Pseudomonadati</taxon>
        <taxon>Pseudomonadota</taxon>
        <taxon>Gammaproteobacteria</taxon>
        <taxon>Pseudomonadales</taxon>
        <taxon>Pseudomonadaceae</taxon>
        <taxon>Pseudomonas</taxon>
    </lineage>
</organism>
<proteinExistence type="predicted"/>
<dbReference type="AlphaFoldDB" id="A0A239IRK7"/>
<dbReference type="EMBL" id="FZOG01000006">
    <property type="protein sequence ID" value="SNS95054.1"/>
    <property type="molecule type" value="Genomic_DNA"/>
</dbReference>
<dbReference type="SUPFAM" id="SSF56300">
    <property type="entry name" value="Metallo-dependent phosphatases"/>
    <property type="match status" value="1"/>
</dbReference>
<evidence type="ECO:0000313" key="1">
    <source>
        <dbReference type="EMBL" id="SNS95054.1"/>
    </source>
</evidence>
<dbReference type="RefSeq" id="WP_089360995.1">
    <property type="nucleotide sequence ID" value="NZ_FZOG01000006.1"/>
</dbReference>
<dbReference type="InterPro" id="IPR029052">
    <property type="entry name" value="Metallo-depent_PP-like"/>
</dbReference>
<dbReference type="Proteomes" id="UP000242915">
    <property type="component" value="Unassembled WGS sequence"/>
</dbReference>
<sequence length="322" mass="34761">MPLRAGRDCPLDYRLPAQAFAAQPLFGCDTLYVVGGLYGNRQAMAALQRRVQSEPGARVVLNGDVHWFDCDPQVFLQVEQGLSAYTLLRGNVETELGRASDSGAGCGCAYPMTVDEQVVERSNAMQQRLKQTVQGLPGVAEQLAARPATAVVAVGGRRIAISHGDEQSLAGWQCSREALDEPARQLELDQWLEHHQCEVLATSHSCAAVALNLEHGTLINNGAAGMPNFSGGRYGVITRIATTPHAAALYRAERNGLFIEALALNYDHPQFLNDFDRQWPSSSPAALSYRPRIQGQALPAVSSALLKGFSLCQSLCAMEALT</sequence>
<gene>
    <name evidence="1" type="ORF">SAMN05216255_3970</name>
</gene>
<accession>A0A239IRK7</accession>
<protein>
    <recommendedName>
        <fullName evidence="3">Calcineurin-like phosphoesterase</fullName>
    </recommendedName>
</protein>